<evidence type="ECO:0000313" key="1">
    <source>
        <dbReference type="EMBL" id="CAG8790309.1"/>
    </source>
</evidence>
<dbReference type="Proteomes" id="UP000789901">
    <property type="component" value="Unassembled WGS sequence"/>
</dbReference>
<accession>A0ABN7VP66</accession>
<organism evidence="1 2">
    <name type="scientific">Gigaspora margarita</name>
    <dbReference type="NCBI Taxonomy" id="4874"/>
    <lineage>
        <taxon>Eukaryota</taxon>
        <taxon>Fungi</taxon>
        <taxon>Fungi incertae sedis</taxon>
        <taxon>Mucoromycota</taxon>
        <taxon>Glomeromycotina</taxon>
        <taxon>Glomeromycetes</taxon>
        <taxon>Diversisporales</taxon>
        <taxon>Gigasporaceae</taxon>
        <taxon>Gigaspora</taxon>
    </lineage>
</organism>
<reference evidence="1 2" key="1">
    <citation type="submission" date="2021-06" db="EMBL/GenBank/DDBJ databases">
        <authorList>
            <person name="Kallberg Y."/>
            <person name="Tangrot J."/>
            <person name="Rosling A."/>
        </authorList>
    </citation>
    <scope>NUCLEOTIDE SEQUENCE [LARGE SCALE GENOMIC DNA]</scope>
    <source>
        <strain evidence="1 2">120-4 pot B 10/14</strain>
    </source>
</reference>
<dbReference type="EMBL" id="CAJVQB010019198">
    <property type="protein sequence ID" value="CAG8790309.1"/>
    <property type="molecule type" value="Genomic_DNA"/>
</dbReference>
<name>A0ABN7VP66_GIGMA</name>
<evidence type="ECO:0000313" key="2">
    <source>
        <dbReference type="Proteomes" id="UP000789901"/>
    </source>
</evidence>
<sequence length="215" mass="25151">MWDERNEDQLAKDINDHDQVIKRGYMSYLSENISIPLSSMIRPKHKKNLLNINHFALPYNISGTTEVVIMDKVFYKVRDHPIAKLIVSNILSNYAIFIVLTDLNDEWLFYWLTNDKHVMMSRAETSHDALAIIERALVLNTKATATVGTNFPIGTRCNYFRMSNFQHGEVFESETVLDSFLNRPKVQFEFEDEIANMKDMFDDMTEKEISDWKVK</sequence>
<proteinExistence type="predicted"/>
<comment type="caution">
    <text evidence="1">The sequence shown here is derived from an EMBL/GenBank/DDBJ whole genome shotgun (WGS) entry which is preliminary data.</text>
</comment>
<gene>
    <name evidence="1" type="ORF">GMARGA_LOCUS21127</name>
</gene>
<protein>
    <submittedName>
        <fullName evidence="1">12571_t:CDS:1</fullName>
    </submittedName>
</protein>
<keyword evidence="2" id="KW-1185">Reference proteome</keyword>